<organism evidence="1 2">
    <name type="scientific">Trichonephila clavata</name>
    <name type="common">Joro spider</name>
    <name type="synonym">Nephila clavata</name>
    <dbReference type="NCBI Taxonomy" id="2740835"/>
    <lineage>
        <taxon>Eukaryota</taxon>
        <taxon>Metazoa</taxon>
        <taxon>Ecdysozoa</taxon>
        <taxon>Arthropoda</taxon>
        <taxon>Chelicerata</taxon>
        <taxon>Arachnida</taxon>
        <taxon>Araneae</taxon>
        <taxon>Araneomorphae</taxon>
        <taxon>Entelegynae</taxon>
        <taxon>Araneoidea</taxon>
        <taxon>Nephilidae</taxon>
        <taxon>Trichonephila</taxon>
    </lineage>
</organism>
<accession>A0A8X6L0A8</accession>
<reference evidence="1" key="1">
    <citation type="submission" date="2020-07" db="EMBL/GenBank/DDBJ databases">
        <title>Multicomponent nature underlies the extraordinary mechanical properties of spider dragline silk.</title>
        <authorList>
            <person name="Kono N."/>
            <person name="Nakamura H."/>
            <person name="Mori M."/>
            <person name="Yoshida Y."/>
            <person name="Ohtoshi R."/>
            <person name="Malay A.D."/>
            <person name="Moran D.A.P."/>
            <person name="Tomita M."/>
            <person name="Numata K."/>
            <person name="Arakawa K."/>
        </authorList>
    </citation>
    <scope>NUCLEOTIDE SEQUENCE</scope>
</reference>
<dbReference type="PANTHER" id="PTHR35385:SF2">
    <property type="entry name" value="PROTEIN B, PUTATIVE-RELATED"/>
    <property type="match status" value="1"/>
</dbReference>
<dbReference type="OrthoDB" id="1902038at2759"/>
<dbReference type="EMBL" id="BMAO01013746">
    <property type="protein sequence ID" value="GFQ90766.1"/>
    <property type="molecule type" value="Genomic_DNA"/>
</dbReference>
<protein>
    <submittedName>
        <fullName evidence="1">SWIM-type domain-containing protein</fullName>
    </submittedName>
</protein>
<evidence type="ECO:0000313" key="2">
    <source>
        <dbReference type="Proteomes" id="UP000887116"/>
    </source>
</evidence>
<sequence>MGLANASLNPTHNQIYYLHECWRDAKLGSSINPFDKLKEKVPFYESIGTTVKFHDDHLWAVLLVTPLMKRNHPLSSSKEIIFIDSTASCETSSSTITVILSATKVGALPLAVMIHASQCDVSDSEETTRRQKNLLLKCKNCPDYVKRLRNFLARKKEWILLFRKDLITRNNNTNNFSEASIRILKDVILSRTRAFNVIALCEFFLGVWEDYFTKKLFEFATSRRSSVTVFYDKIRKKSSNFTENDLKDLSNNLFKINSGEHTYIIKTDLGVCSCPSGSNGAFCKYQCALMELKKIRLPNAPPVTPEDKHELALLELGPKCPPKDFFCNFKNQLSSATVESNAFEMPNEQETDDIAHSNNEGQIINAKPITNFKREEILNELKRITDVVKIANLSEESGDRLIRTLQKIQTVKD</sequence>
<gene>
    <name evidence="1" type="ORF">TNCT_61971</name>
</gene>
<name>A0A8X6L0A8_TRICU</name>
<proteinExistence type="predicted"/>
<dbReference type="PANTHER" id="PTHR35385">
    <property type="entry name" value="PROTEIN B, PUTATIVE-RELATED-RELATED"/>
    <property type="match status" value="1"/>
</dbReference>
<keyword evidence="2" id="KW-1185">Reference proteome</keyword>
<dbReference type="AlphaFoldDB" id="A0A8X6L0A8"/>
<evidence type="ECO:0000313" key="1">
    <source>
        <dbReference type="EMBL" id="GFQ90766.1"/>
    </source>
</evidence>
<dbReference type="Proteomes" id="UP000887116">
    <property type="component" value="Unassembled WGS sequence"/>
</dbReference>
<comment type="caution">
    <text evidence="1">The sequence shown here is derived from an EMBL/GenBank/DDBJ whole genome shotgun (WGS) entry which is preliminary data.</text>
</comment>